<evidence type="ECO:0000313" key="4">
    <source>
        <dbReference type="Proteomes" id="UP001373714"/>
    </source>
</evidence>
<keyword evidence="4" id="KW-1185">Reference proteome</keyword>
<evidence type="ECO:0000256" key="1">
    <source>
        <dbReference type="SAM" id="MobiDB-lite"/>
    </source>
</evidence>
<dbReference type="EMBL" id="JAVHNS010000008">
    <property type="protein sequence ID" value="KAK6346147.1"/>
    <property type="molecule type" value="Genomic_DNA"/>
</dbReference>
<feature type="compositionally biased region" description="Pro residues" evidence="1">
    <location>
        <begin position="427"/>
        <end position="440"/>
    </location>
</feature>
<feature type="region of interest" description="Disordered" evidence="1">
    <location>
        <begin position="139"/>
        <end position="200"/>
    </location>
</feature>
<keyword evidence="2" id="KW-0732">Signal</keyword>
<feature type="compositionally biased region" description="Basic and acidic residues" evidence="1">
    <location>
        <begin position="270"/>
        <end position="281"/>
    </location>
</feature>
<feature type="signal peptide" evidence="2">
    <location>
        <begin position="1"/>
        <end position="17"/>
    </location>
</feature>
<feature type="chain" id="PRO_5043508195" evidence="2">
    <location>
        <begin position="18"/>
        <end position="563"/>
    </location>
</feature>
<feature type="region of interest" description="Disordered" evidence="1">
    <location>
        <begin position="301"/>
        <end position="364"/>
    </location>
</feature>
<reference evidence="3 4" key="1">
    <citation type="submission" date="2019-10" db="EMBL/GenBank/DDBJ databases">
        <authorList>
            <person name="Palmer J.M."/>
        </authorList>
    </citation>
    <scope>NUCLEOTIDE SEQUENCE [LARGE SCALE GENOMIC DNA]</scope>
    <source>
        <strain evidence="3 4">TWF730</strain>
    </source>
</reference>
<feature type="compositionally biased region" description="Basic and acidic residues" evidence="1">
    <location>
        <begin position="163"/>
        <end position="178"/>
    </location>
</feature>
<dbReference type="AlphaFoldDB" id="A0AAV9URU4"/>
<name>A0AAV9URU4_9PEZI</name>
<dbReference type="Proteomes" id="UP001373714">
    <property type="component" value="Unassembled WGS sequence"/>
</dbReference>
<gene>
    <name evidence="3" type="ORF">TWF730_010479</name>
</gene>
<accession>A0AAV9URU4</accession>
<sequence>MLGLIINQIIFPFAVETVLTVARVSTAVSSVFRSDGTQFYRPIPGDWPLDSDEFLELAVSSPLPFCWDEEDELLAIDVAEVIVVVAAGVEEGVTGVTEGLGEEVTEVLGQEVSEEVQEVSTEVVHDEPSQVQEAYEELAQAQGVHKESAEEEAHEEFSQAQSVHEELSKVQEEVREEFQTQGVHGESEGETQEELSQAENVHEELPKVNEEVHEEPFQTQGVHNESEGEAHEELSQDQEVHEGPTGPEEEFGSWATKQDGDDTSSSSSEGPDRDMANHVEDWGRQAGLKCLPPVAEAIRNGVQKNLNKRAKRGSGQPTTTKAAPEFFLHGKKVRNLPPQLDPKLRKRGLVRGWQPKGRPPSDMDIEEFLMMRGGRKADPVESWVGDQDQQVKLYVDPDCRDPTPATVGVGIRTGSPVRRGGVRLVTPSPPPPPPRSPTPAPDRLVSPAPVPAPVSAPIPAPIPAPVPVPLPAPAPTAPASRIPGRGLPFLPPGLEGSIMQRFADRRMMGPSGQLLVPSMTRSERVEGVIRALRAFRARDEAFRQDEWFEQVLQYDPLGPGGFA</sequence>
<proteinExistence type="predicted"/>
<organism evidence="3 4">
    <name type="scientific">Orbilia blumenaviensis</name>
    <dbReference type="NCBI Taxonomy" id="1796055"/>
    <lineage>
        <taxon>Eukaryota</taxon>
        <taxon>Fungi</taxon>
        <taxon>Dikarya</taxon>
        <taxon>Ascomycota</taxon>
        <taxon>Pezizomycotina</taxon>
        <taxon>Orbiliomycetes</taxon>
        <taxon>Orbiliales</taxon>
        <taxon>Orbiliaceae</taxon>
        <taxon>Orbilia</taxon>
    </lineage>
</organism>
<feature type="region of interest" description="Disordered" evidence="1">
    <location>
        <begin position="213"/>
        <end position="281"/>
    </location>
</feature>
<protein>
    <submittedName>
        <fullName evidence="3">Uncharacterized protein</fullName>
    </submittedName>
</protein>
<feature type="region of interest" description="Disordered" evidence="1">
    <location>
        <begin position="404"/>
        <end position="448"/>
    </location>
</feature>
<comment type="caution">
    <text evidence="3">The sequence shown here is derived from an EMBL/GenBank/DDBJ whole genome shotgun (WGS) entry which is preliminary data.</text>
</comment>
<feature type="compositionally biased region" description="Basic and acidic residues" evidence="1">
    <location>
        <begin position="224"/>
        <end position="242"/>
    </location>
</feature>
<evidence type="ECO:0000313" key="3">
    <source>
        <dbReference type="EMBL" id="KAK6346147.1"/>
    </source>
</evidence>
<evidence type="ECO:0000256" key="2">
    <source>
        <dbReference type="SAM" id="SignalP"/>
    </source>
</evidence>